<proteinExistence type="predicted"/>
<dbReference type="PROSITE" id="PS51257">
    <property type="entry name" value="PROKAR_LIPOPROTEIN"/>
    <property type="match status" value="1"/>
</dbReference>
<feature type="region of interest" description="Disordered" evidence="1">
    <location>
        <begin position="28"/>
        <end position="52"/>
    </location>
</feature>
<name>A0A937FWK6_9BACT</name>
<evidence type="ECO:0000313" key="2">
    <source>
        <dbReference type="EMBL" id="MBL6445710.1"/>
    </source>
</evidence>
<keyword evidence="3" id="KW-1185">Reference proteome</keyword>
<dbReference type="Proteomes" id="UP000614216">
    <property type="component" value="Unassembled WGS sequence"/>
</dbReference>
<evidence type="ECO:0000313" key="3">
    <source>
        <dbReference type="Proteomes" id="UP000614216"/>
    </source>
</evidence>
<evidence type="ECO:0000256" key="1">
    <source>
        <dbReference type="SAM" id="MobiDB-lite"/>
    </source>
</evidence>
<organism evidence="2 3">
    <name type="scientific">Fulvivirga marina</name>
    <dbReference type="NCBI Taxonomy" id="2494733"/>
    <lineage>
        <taxon>Bacteria</taxon>
        <taxon>Pseudomonadati</taxon>
        <taxon>Bacteroidota</taxon>
        <taxon>Cytophagia</taxon>
        <taxon>Cytophagales</taxon>
        <taxon>Fulvivirgaceae</taxon>
        <taxon>Fulvivirga</taxon>
    </lineage>
</organism>
<gene>
    <name evidence="2" type="ORF">JMN32_05280</name>
</gene>
<sequence>MKIRKIAAIAFIATFGLTFTSCQEEEVSPANDHVLKTEGDQPKEAGIDDFND</sequence>
<dbReference type="EMBL" id="JAEUGD010000018">
    <property type="protein sequence ID" value="MBL6445710.1"/>
    <property type="molecule type" value="Genomic_DNA"/>
</dbReference>
<comment type="caution">
    <text evidence="2">The sequence shown here is derived from an EMBL/GenBank/DDBJ whole genome shotgun (WGS) entry which is preliminary data.</text>
</comment>
<reference evidence="2" key="1">
    <citation type="submission" date="2021-01" db="EMBL/GenBank/DDBJ databases">
        <title>Fulvivirga kasyanovii gen. nov., sp nov., a novel member of the phylum Bacteroidetes isolated from seawater in a mussel farm.</title>
        <authorList>
            <person name="Zhao L.-H."/>
            <person name="Wang Z.-J."/>
        </authorList>
    </citation>
    <scope>NUCLEOTIDE SEQUENCE</scope>
    <source>
        <strain evidence="2">29W222</strain>
    </source>
</reference>
<dbReference type="RefSeq" id="WP_202855253.1">
    <property type="nucleotide sequence ID" value="NZ_JAEUGD010000018.1"/>
</dbReference>
<accession>A0A937FWK6</accession>
<feature type="compositionally biased region" description="Basic and acidic residues" evidence="1">
    <location>
        <begin position="33"/>
        <end position="46"/>
    </location>
</feature>
<dbReference type="AlphaFoldDB" id="A0A937FWK6"/>
<protein>
    <submittedName>
        <fullName evidence="2">Uncharacterized protein</fullName>
    </submittedName>
</protein>